<evidence type="ECO:0000313" key="1">
    <source>
        <dbReference type="EMBL" id="MCA9302229.1"/>
    </source>
</evidence>
<proteinExistence type="predicted"/>
<reference evidence="1" key="1">
    <citation type="submission" date="2020-04" db="EMBL/GenBank/DDBJ databases">
        <authorList>
            <person name="Zhang T."/>
        </authorList>
    </citation>
    <scope>NUCLEOTIDE SEQUENCE</scope>
    <source>
        <strain evidence="1">HKST-UBA80</strain>
    </source>
</reference>
<comment type="caution">
    <text evidence="1">The sequence shown here is derived from an EMBL/GenBank/DDBJ whole genome shotgun (WGS) entry which is preliminary data.</text>
</comment>
<accession>A0A955E1E5</accession>
<dbReference type="InterPro" id="IPR036691">
    <property type="entry name" value="Endo/exonu/phosph_ase_sf"/>
</dbReference>
<sequence>MAIRIFASTFNILFGTNEKVFESIKRLSEMGASNDLAFLAFQEVRKNPKIKDIKEKLEASLEQKNLSYYMHHADTVNHLGLALASNIKYTTTHNLKLPQLNKLPWRIQSYFLDQMPLCGAIINTYNIEGKVLGVVNMHLDIGGGFKHKLNQVRSVKNYLETLHCDYEIIMGDFNTIGTVKVLFPLIRWQSKKIQQLFGTDYKITNTEKTYTSDIRGVVNPALPLKKLVEFTKKKGFAWEQKLDWIITKNLIIEKSTVRHDLIGSDHYPVCAVLKI</sequence>
<organism evidence="1 2">
    <name type="scientific">candidate division WWE3 bacterium</name>
    <dbReference type="NCBI Taxonomy" id="2053526"/>
    <lineage>
        <taxon>Bacteria</taxon>
        <taxon>Katanobacteria</taxon>
    </lineage>
</organism>
<name>A0A955E1E5_UNCKA</name>
<dbReference type="AlphaFoldDB" id="A0A955E1E5"/>
<protein>
    <recommendedName>
        <fullName evidence="3">Endonuclease/exonuclease/phosphatase domain-containing protein</fullName>
    </recommendedName>
</protein>
<dbReference type="SUPFAM" id="SSF56219">
    <property type="entry name" value="DNase I-like"/>
    <property type="match status" value="1"/>
</dbReference>
<reference evidence="1" key="2">
    <citation type="journal article" date="2021" name="Microbiome">
        <title>Successional dynamics and alternative stable states in a saline activated sludge microbial community over 9 years.</title>
        <authorList>
            <person name="Wang Y."/>
            <person name="Ye J."/>
            <person name="Ju F."/>
            <person name="Liu L."/>
            <person name="Boyd J.A."/>
            <person name="Deng Y."/>
            <person name="Parks D.H."/>
            <person name="Jiang X."/>
            <person name="Yin X."/>
            <person name="Woodcroft B.J."/>
            <person name="Tyson G.W."/>
            <person name="Hugenholtz P."/>
            <person name="Polz M.F."/>
            <person name="Zhang T."/>
        </authorList>
    </citation>
    <scope>NUCLEOTIDE SEQUENCE</scope>
    <source>
        <strain evidence="1">HKST-UBA80</strain>
    </source>
</reference>
<evidence type="ECO:0008006" key="3">
    <source>
        <dbReference type="Google" id="ProtNLM"/>
    </source>
</evidence>
<dbReference type="EMBL" id="JAGQNY010000008">
    <property type="protein sequence ID" value="MCA9302229.1"/>
    <property type="molecule type" value="Genomic_DNA"/>
</dbReference>
<gene>
    <name evidence="1" type="ORF">KDA10_02620</name>
</gene>
<dbReference type="Proteomes" id="UP000714817">
    <property type="component" value="Unassembled WGS sequence"/>
</dbReference>
<evidence type="ECO:0000313" key="2">
    <source>
        <dbReference type="Proteomes" id="UP000714817"/>
    </source>
</evidence>
<dbReference type="Gene3D" id="3.60.10.10">
    <property type="entry name" value="Endonuclease/exonuclease/phosphatase"/>
    <property type="match status" value="1"/>
</dbReference>